<dbReference type="InterPro" id="IPR011009">
    <property type="entry name" value="Kinase-like_dom_sf"/>
</dbReference>
<feature type="compositionally biased region" description="Low complexity" evidence="15">
    <location>
        <begin position="350"/>
        <end position="370"/>
    </location>
</feature>
<evidence type="ECO:0000256" key="12">
    <source>
        <dbReference type="ARBA" id="ARBA00023136"/>
    </source>
</evidence>
<keyword evidence="12 16" id="KW-0472">Membrane</keyword>
<dbReference type="Gene3D" id="1.10.510.10">
    <property type="entry name" value="Transferase(Phosphotransferase) domain 1"/>
    <property type="match status" value="1"/>
</dbReference>
<evidence type="ECO:0000256" key="11">
    <source>
        <dbReference type="ARBA" id="ARBA00022989"/>
    </source>
</evidence>
<comment type="subcellular location">
    <subcellularLocation>
        <location evidence="1">Membrane</location>
        <topology evidence="1">Single-pass type I membrane protein</topology>
    </subcellularLocation>
</comment>
<evidence type="ECO:0000256" key="5">
    <source>
        <dbReference type="ARBA" id="ARBA00022679"/>
    </source>
</evidence>
<dbReference type="PROSITE" id="PS50011">
    <property type="entry name" value="PROTEIN_KINASE_DOM"/>
    <property type="match status" value="1"/>
</dbReference>
<evidence type="ECO:0000256" key="15">
    <source>
        <dbReference type="SAM" id="MobiDB-lite"/>
    </source>
</evidence>
<evidence type="ECO:0000256" key="4">
    <source>
        <dbReference type="ARBA" id="ARBA00022527"/>
    </source>
</evidence>
<dbReference type="GO" id="GO:0043235">
    <property type="term" value="C:receptor complex"/>
    <property type="evidence" value="ECO:0007669"/>
    <property type="project" value="TreeGrafter"/>
</dbReference>
<dbReference type="PANTHER" id="PTHR23255:SF49">
    <property type="entry name" value="ANTI-MUELLERIAN HORMONE TYPE-2 RECEPTOR"/>
    <property type="match status" value="1"/>
</dbReference>
<dbReference type="Gene3D" id="3.30.200.20">
    <property type="entry name" value="Phosphorylase Kinase, domain 1"/>
    <property type="match status" value="1"/>
</dbReference>
<feature type="binding site" evidence="14">
    <location>
        <position position="221"/>
    </location>
    <ligand>
        <name>ATP</name>
        <dbReference type="ChEBI" id="CHEBI:30616"/>
    </ligand>
</feature>
<evidence type="ECO:0000256" key="7">
    <source>
        <dbReference type="ARBA" id="ARBA00022729"/>
    </source>
</evidence>
<dbReference type="InterPro" id="IPR017441">
    <property type="entry name" value="Protein_kinase_ATP_BS"/>
</dbReference>
<sequence>MQLSSGILGCLCVCVCWLQEVQGRRCAFFSNLRSLQWKERGNVSGSEQLCADTHCCVAYLWLQGDQLVRAFLGCSIMDLPCPLPTCFMTRQQSKCVCSSDLCNANYTWSPEQVTEQRPLSPSSYMGLEGSGMVAVNILLVCLVVAVVFFTAVKWKRRFKDTLLSSQDGRWLMSDSPSLDLTNMVERPVLDLTDMELLEVIGTGHFATVWRGCQQGAMVAVKRYLAGNEHSLTTEREVYELPLLVHAGIAVFLGAGRLKGGEMVLVLELAAYGSLRLFLSRTSCDWPSSLRLAQSLAEGLAFLHSEFSRHGLYKPAVAHRDLSSSNVLVRSDVTCALSDFSCSSILYASQPRAQGPGARPGARPGAPQTGQGNSGTLTQGSLVGTLIYMSPEVLEGSVNLQSSTWMMQGDVYALGLLLWEVWTRCSSLYVGSAVPEHALPYETELGAGPSLELLSLHVAERRQRPGIPPHWEQAPQGLSLQEIVTDCWDHDGDARLTSQGVVSRLLGLQA</sequence>
<keyword evidence="8 14" id="KW-0547">Nucleotide-binding</keyword>
<evidence type="ECO:0000256" key="3">
    <source>
        <dbReference type="ARBA" id="ARBA00012401"/>
    </source>
</evidence>
<evidence type="ECO:0000259" key="18">
    <source>
        <dbReference type="PROSITE" id="PS50011"/>
    </source>
</evidence>
<evidence type="ECO:0000256" key="13">
    <source>
        <dbReference type="ARBA" id="ARBA00023170"/>
    </source>
</evidence>
<dbReference type="SUPFAM" id="SSF57302">
    <property type="entry name" value="Snake toxin-like"/>
    <property type="match status" value="1"/>
</dbReference>
<dbReference type="InterPro" id="IPR000719">
    <property type="entry name" value="Prot_kinase_dom"/>
</dbReference>
<dbReference type="InterPro" id="IPR000333">
    <property type="entry name" value="TGFB_receptor"/>
</dbReference>
<feature type="domain" description="Protein kinase" evidence="18">
    <location>
        <begin position="194"/>
        <end position="509"/>
    </location>
</feature>
<keyword evidence="4" id="KW-0723">Serine/threonine-protein kinase</keyword>
<evidence type="ECO:0000256" key="1">
    <source>
        <dbReference type="ARBA" id="ARBA00004479"/>
    </source>
</evidence>
<name>A0A8E4DGL8_PLEAT</name>
<evidence type="ECO:0000256" key="10">
    <source>
        <dbReference type="ARBA" id="ARBA00022840"/>
    </source>
</evidence>
<evidence type="ECO:0000313" key="19">
    <source>
        <dbReference type="EMBL" id="BBP93678.1"/>
    </source>
</evidence>
<evidence type="ECO:0000256" key="6">
    <source>
        <dbReference type="ARBA" id="ARBA00022692"/>
    </source>
</evidence>
<feature type="transmembrane region" description="Helical" evidence="16">
    <location>
        <begin position="131"/>
        <end position="152"/>
    </location>
</feature>
<evidence type="ECO:0000256" key="8">
    <source>
        <dbReference type="ARBA" id="ARBA00022741"/>
    </source>
</evidence>
<evidence type="ECO:0000256" key="2">
    <source>
        <dbReference type="ARBA" id="ARBA00009605"/>
    </source>
</evidence>
<organism evidence="19">
    <name type="scientific">Plecoglossus altivelis</name>
    <name type="common">Ayu sweetfish</name>
    <name type="synonym">Salmo altivelis</name>
    <dbReference type="NCBI Taxonomy" id="61084"/>
    <lineage>
        <taxon>Eukaryota</taxon>
        <taxon>Metazoa</taxon>
        <taxon>Chordata</taxon>
        <taxon>Craniata</taxon>
        <taxon>Vertebrata</taxon>
        <taxon>Euteleostomi</taxon>
        <taxon>Actinopterygii</taxon>
        <taxon>Neopterygii</taxon>
        <taxon>Teleostei</taxon>
        <taxon>Stomiati</taxon>
        <taxon>Osmeriformes</taxon>
        <taxon>Plecoglossus</taxon>
    </lineage>
</organism>
<dbReference type="GO" id="GO:0005024">
    <property type="term" value="F:transforming growth factor beta receptor activity"/>
    <property type="evidence" value="ECO:0007669"/>
    <property type="project" value="TreeGrafter"/>
</dbReference>
<keyword evidence="7 17" id="KW-0732">Signal</keyword>
<keyword evidence="11 16" id="KW-1133">Transmembrane helix</keyword>
<dbReference type="GO" id="GO:0005886">
    <property type="term" value="C:plasma membrane"/>
    <property type="evidence" value="ECO:0007669"/>
    <property type="project" value="TreeGrafter"/>
</dbReference>
<comment type="similarity">
    <text evidence="2">Belongs to the protein kinase superfamily. TKL Ser/Thr protein kinase family. TGFB receptor subfamily.</text>
</comment>
<keyword evidence="9" id="KW-0418">Kinase</keyword>
<keyword evidence="5" id="KW-0808">Transferase</keyword>
<dbReference type="SUPFAM" id="SSF56112">
    <property type="entry name" value="Protein kinase-like (PK-like)"/>
    <property type="match status" value="1"/>
</dbReference>
<keyword evidence="6 16" id="KW-0812">Transmembrane</keyword>
<feature type="signal peptide" evidence="17">
    <location>
        <begin position="1"/>
        <end position="23"/>
    </location>
</feature>
<keyword evidence="10 14" id="KW-0067">ATP-binding</keyword>
<evidence type="ECO:0000256" key="16">
    <source>
        <dbReference type="SAM" id="Phobius"/>
    </source>
</evidence>
<evidence type="ECO:0000256" key="17">
    <source>
        <dbReference type="SAM" id="SignalP"/>
    </source>
</evidence>
<protein>
    <recommendedName>
        <fullName evidence="3">receptor protein serine/threonine kinase</fullName>
        <ecNumber evidence="3">2.7.11.30</ecNumber>
    </recommendedName>
</protein>
<feature type="region of interest" description="Disordered" evidence="15">
    <location>
        <begin position="350"/>
        <end position="374"/>
    </location>
</feature>
<dbReference type="GO" id="GO:0030509">
    <property type="term" value="P:BMP signaling pathway"/>
    <property type="evidence" value="ECO:0007669"/>
    <property type="project" value="TreeGrafter"/>
</dbReference>
<dbReference type="InterPro" id="IPR045860">
    <property type="entry name" value="Snake_toxin-like_sf"/>
</dbReference>
<evidence type="ECO:0000256" key="9">
    <source>
        <dbReference type="ARBA" id="ARBA00022777"/>
    </source>
</evidence>
<gene>
    <name evidence="19" type="primary">amhr2</name>
</gene>
<dbReference type="EMBL" id="LC512012">
    <property type="protein sequence ID" value="BBP93678.1"/>
    <property type="molecule type" value="mRNA"/>
</dbReference>
<evidence type="ECO:0000256" key="14">
    <source>
        <dbReference type="PROSITE-ProRule" id="PRU10141"/>
    </source>
</evidence>
<dbReference type="PANTHER" id="PTHR23255">
    <property type="entry name" value="TRANSFORMING GROWTH FACTOR-BETA RECEPTOR TYPE I AND II"/>
    <property type="match status" value="1"/>
</dbReference>
<dbReference type="AlphaFoldDB" id="A0A8E4DGL8"/>
<dbReference type="PROSITE" id="PS00107">
    <property type="entry name" value="PROTEIN_KINASE_ATP"/>
    <property type="match status" value="1"/>
</dbReference>
<dbReference type="EC" id="2.7.11.30" evidence="3"/>
<accession>A0A8E4DGL8</accession>
<feature type="chain" id="PRO_5034291751" description="receptor protein serine/threonine kinase" evidence="17">
    <location>
        <begin position="24"/>
        <end position="509"/>
    </location>
</feature>
<reference evidence="19" key="1">
    <citation type="journal article" date="2021" name="PLoS Genet.">
        <title>A Y-linked anti-Mullerian hormone type-II receptor is the sex-determining gene in ayu, Plecoglossus altivelis.</title>
        <authorList>
            <person name="Nakamoto M."/>
            <person name="Uchino T."/>
            <person name="Koshimizu E."/>
            <person name="Kuchiishi Y."/>
            <person name="Sekiguchi R."/>
            <person name="Wang L."/>
            <person name="Sudo R."/>
            <person name="Endo M."/>
            <person name="Guiguen Y."/>
            <person name="Schartl M."/>
            <person name="Postlethwait J.H."/>
            <person name="Sakamoto T."/>
        </authorList>
    </citation>
    <scope>NUCLEOTIDE SEQUENCE</scope>
    <source>
        <tissue evidence="19">Testis</tissue>
    </source>
</reference>
<dbReference type="Pfam" id="PF00069">
    <property type="entry name" value="Pkinase"/>
    <property type="match status" value="1"/>
</dbReference>
<proteinExistence type="evidence at transcript level"/>
<keyword evidence="13 19" id="KW-0675">Receptor</keyword>
<dbReference type="GO" id="GO:0005524">
    <property type="term" value="F:ATP binding"/>
    <property type="evidence" value="ECO:0007669"/>
    <property type="project" value="UniProtKB-UniRule"/>
</dbReference>